<dbReference type="GO" id="GO:0006979">
    <property type="term" value="P:response to oxidative stress"/>
    <property type="evidence" value="ECO:0007669"/>
    <property type="project" value="InterPro"/>
</dbReference>
<dbReference type="AlphaFoldDB" id="A0AAV8WUE9"/>
<dbReference type="Gene3D" id="1.10.640.10">
    <property type="entry name" value="Haem peroxidase domain superfamily, animal type"/>
    <property type="match status" value="2"/>
</dbReference>
<protein>
    <recommendedName>
        <fullName evidence="4">Peroxidase</fullName>
    </recommendedName>
</protein>
<dbReference type="InterPro" id="IPR037120">
    <property type="entry name" value="Haem_peroxidase_sf_animal"/>
</dbReference>
<proteinExistence type="predicted"/>
<dbReference type="CDD" id="cd09823">
    <property type="entry name" value="peroxinectin_like"/>
    <property type="match status" value="1"/>
</dbReference>
<accession>A0AAV8WUE9</accession>
<evidence type="ECO:0008006" key="4">
    <source>
        <dbReference type="Google" id="ProtNLM"/>
    </source>
</evidence>
<dbReference type="PRINTS" id="PR00457">
    <property type="entry name" value="ANPEROXIDASE"/>
</dbReference>
<dbReference type="SUPFAM" id="SSF48113">
    <property type="entry name" value="Heme-dependent peroxidases"/>
    <property type="match status" value="1"/>
</dbReference>
<dbReference type="InterPro" id="IPR019791">
    <property type="entry name" value="Haem_peroxidase_animal"/>
</dbReference>
<dbReference type="PROSITE" id="PS50292">
    <property type="entry name" value="PEROXIDASE_3"/>
    <property type="match status" value="1"/>
</dbReference>
<dbReference type="GO" id="GO:0020037">
    <property type="term" value="F:heme binding"/>
    <property type="evidence" value="ECO:0007669"/>
    <property type="project" value="InterPro"/>
</dbReference>
<comment type="caution">
    <text evidence="2">The sequence shown here is derived from an EMBL/GenBank/DDBJ whole genome shotgun (WGS) entry which is preliminary data.</text>
</comment>
<reference evidence="2" key="1">
    <citation type="journal article" date="2023" name="Insect Mol. Biol.">
        <title>Genome sequencing provides insights into the evolution of gene families encoding plant cell wall-degrading enzymes in longhorned beetles.</title>
        <authorList>
            <person name="Shin N.R."/>
            <person name="Okamura Y."/>
            <person name="Kirsch R."/>
            <person name="Pauchet Y."/>
        </authorList>
    </citation>
    <scope>NUCLEOTIDE SEQUENCE</scope>
    <source>
        <strain evidence="2">RBIC_L_NR</strain>
    </source>
</reference>
<evidence type="ECO:0000313" key="2">
    <source>
        <dbReference type="EMBL" id="KAJ8930106.1"/>
    </source>
</evidence>
<keyword evidence="1" id="KW-0560">Oxidoreductase</keyword>
<dbReference type="Pfam" id="PF03098">
    <property type="entry name" value="An_peroxidase"/>
    <property type="match status" value="1"/>
</dbReference>
<keyword evidence="1" id="KW-0575">Peroxidase</keyword>
<dbReference type="InterPro" id="IPR010255">
    <property type="entry name" value="Haem_peroxidase_sf"/>
</dbReference>
<sequence>MGLKITEKDLNSSVTFANSVINNMKRLETSLGWSDISVKHGTPSHGMYISFAPEREAIKRGRDALVALKASVQLMNTFCNQLSCERLEWRCSPDDYLSSYRSINGICNHITSGTIGESFTAYTRLLYPVYLDNIHEIRRAVNKRPLPSARLVSMSLVNHTENLHDRLTLAVMLWGQFLEHDLSRPATSVMERLHTEHSIDCCRPEGKNLSPRYIHPFCSPVSVPADDKYYAEEGVDCMSYVRSIPAIRSDCSFGPSDQVNQATHYLDGSQMYGSTIRKSNMLRSYVNGKLDVSSLNGKYYLPTTHIPEEHCQVDSPESPCFKSGDSRVNFQPQLTVMHTIWYREHNRIAEQLAALNTQWEDEILFQEARRIVIAEMQHITYNEWISKVLAHKYVTKIERFGNYDADEDPSVSNSFATAAMRALKSLYDGNINHFGFDVLSMDIQRGRDHGLPSYVEYRSLCGFPKAQEFGELSDVMSEEHISALSKVYSSPKDVDLIIGGLMENPEEGSLLGPTFSCIIADQFMRTKKGDRYFYTNENQPRPFAMSQLSEIKKVTLARIFCDNADNITMMQPNVFEKN</sequence>
<organism evidence="2 3">
    <name type="scientific">Rhamnusium bicolor</name>
    <dbReference type="NCBI Taxonomy" id="1586634"/>
    <lineage>
        <taxon>Eukaryota</taxon>
        <taxon>Metazoa</taxon>
        <taxon>Ecdysozoa</taxon>
        <taxon>Arthropoda</taxon>
        <taxon>Hexapoda</taxon>
        <taxon>Insecta</taxon>
        <taxon>Pterygota</taxon>
        <taxon>Neoptera</taxon>
        <taxon>Endopterygota</taxon>
        <taxon>Coleoptera</taxon>
        <taxon>Polyphaga</taxon>
        <taxon>Cucujiformia</taxon>
        <taxon>Chrysomeloidea</taxon>
        <taxon>Cerambycidae</taxon>
        <taxon>Lepturinae</taxon>
        <taxon>Rhagiini</taxon>
        <taxon>Rhamnusium</taxon>
    </lineage>
</organism>
<evidence type="ECO:0000313" key="3">
    <source>
        <dbReference type="Proteomes" id="UP001162156"/>
    </source>
</evidence>
<dbReference type="Proteomes" id="UP001162156">
    <property type="component" value="Unassembled WGS sequence"/>
</dbReference>
<evidence type="ECO:0000256" key="1">
    <source>
        <dbReference type="ARBA" id="ARBA00022559"/>
    </source>
</evidence>
<dbReference type="GO" id="GO:0004601">
    <property type="term" value="F:peroxidase activity"/>
    <property type="evidence" value="ECO:0007669"/>
    <property type="project" value="UniProtKB-KW"/>
</dbReference>
<keyword evidence="3" id="KW-1185">Reference proteome</keyword>
<name>A0AAV8WUE9_9CUCU</name>
<dbReference type="PANTHER" id="PTHR11475">
    <property type="entry name" value="OXIDASE/PEROXIDASE"/>
    <property type="match status" value="1"/>
</dbReference>
<gene>
    <name evidence="2" type="ORF">NQ314_017134</name>
</gene>
<dbReference type="PANTHER" id="PTHR11475:SF125">
    <property type="entry name" value="GH11385P"/>
    <property type="match status" value="1"/>
</dbReference>
<dbReference type="EMBL" id="JANEYF010004780">
    <property type="protein sequence ID" value="KAJ8930106.1"/>
    <property type="molecule type" value="Genomic_DNA"/>
</dbReference>